<dbReference type="SUPFAM" id="SSF52540">
    <property type="entry name" value="P-loop containing nucleoside triphosphate hydrolases"/>
    <property type="match status" value="1"/>
</dbReference>
<dbReference type="Pfam" id="PF13558">
    <property type="entry name" value="SbcC_Walker_B"/>
    <property type="match status" value="1"/>
</dbReference>
<dbReference type="AlphaFoldDB" id="G4CKK0"/>
<evidence type="ECO:0000313" key="2">
    <source>
        <dbReference type="EMBL" id="EGY51676.1"/>
    </source>
</evidence>
<keyword evidence="1" id="KW-0175">Coiled coil</keyword>
<reference evidence="2 3" key="1">
    <citation type="submission" date="2011-05" db="EMBL/GenBank/DDBJ databases">
        <authorList>
            <person name="Muzny D."/>
            <person name="Qin X."/>
            <person name="Deng J."/>
            <person name="Jiang H."/>
            <person name="Liu Y."/>
            <person name="Qu J."/>
            <person name="Song X.-Z."/>
            <person name="Zhang L."/>
            <person name="Thornton R."/>
            <person name="Coyle M."/>
            <person name="Francisco L."/>
            <person name="Jackson L."/>
            <person name="Javaid M."/>
            <person name="Korchina V."/>
            <person name="Kovar C."/>
            <person name="Mata R."/>
            <person name="Mathew T."/>
            <person name="Ngo R."/>
            <person name="Nguyen L."/>
            <person name="Nguyen N."/>
            <person name="Okwuonu G."/>
            <person name="Ongeri F."/>
            <person name="Pham C."/>
            <person name="Simmons D."/>
            <person name="Wilczek-Boney K."/>
            <person name="Hale W."/>
            <person name="Jakkamsetti A."/>
            <person name="Pham P."/>
            <person name="Ruth R."/>
            <person name="San Lucas F."/>
            <person name="Warren J."/>
            <person name="Zhang J."/>
            <person name="Zhao Z."/>
            <person name="Zhou C."/>
            <person name="Zhu D."/>
            <person name="Lee S."/>
            <person name="Bess C."/>
            <person name="Blankenburg K."/>
            <person name="Forbes L."/>
            <person name="Fu Q."/>
            <person name="Gubbala S."/>
            <person name="Hirani K."/>
            <person name="Jayaseelan J.C."/>
            <person name="Lara F."/>
            <person name="Munidasa M."/>
            <person name="Palculict T."/>
            <person name="Patil S."/>
            <person name="Pu L.-L."/>
            <person name="Saada N."/>
            <person name="Tang L."/>
            <person name="Weissenberger G."/>
            <person name="Zhu Y."/>
            <person name="Hemphill L."/>
            <person name="Shang Y."/>
            <person name="Youmans B."/>
            <person name="Ayvaz T."/>
            <person name="Ross M."/>
            <person name="Santibanez J."/>
            <person name="Aqrawi P."/>
            <person name="Gross S."/>
            <person name="Joshi V."/>
            <person name="Fowler G."/>
            <person name="Nazareth L."/>
            <person name="Reid J."/>
            <person name="Worley K."/>
            <person name="Petrosino J."/>
            <person name="Highlander S."/>
            <person name="Gibbs R."/>
        </authorList>
    </citation>
    <scope>NUCLEOTIDE SEQUENCE [LARGE SCALE GENOMIC DNA]</scope>
    <source>
        <strain evidence="2 3">871</strain>
    </source>
</reference>
<dbReference type="Pfam" id="PF13555">
    <property type="entry name" value="AAA_29"/>
    <property type="match status" value="1"/>
</dbReference>
<accession>G4CKK0</accession>
<dbReference type="InterPro" id="IPR027417">
    <property type="entry name" value="P-loop_NTPase"/>
</dbReference>
<gene>
    <name evidence="2" type="ORF">HMPREF9371_2140</name>
</gene>
<dbReference type="PATRIC" id="fig|1032488.3.peg.2023"/>
<dbReference type="Proteomes" id="UP000003019">
    <property type="component" value="Unassembled WGS sequence"/>
</dbReference>
<name>G4CKK0_9NEIS</name>
<dbReference type="EMBL" id="AGAY01000073">
    <property type="protein sequence ID" value="EGY51676.1"/>
    <property type="molecule type" value="Genomic_DNA"/>
</dbReference>
<dbReference type="Gene3D" id="3.40.1140.10">
    <property type="match status" value="1"/>
</dbReference>
<evidence type="ECO:0008006" key="4">
    <source>
        <dbReference type="Google" id="ProtNLM"/>
    </source>
</evidence>
<evidence type="ECO:0000313" key="3">
    <source>
        <dbReference type="Proteomes" id="UP000003019"/>
    </source>
</evidence>
<feature type="coiled-coil region" evidence="1">
    <location>
        <begin position="676"/>
        <end position="800"/>
    </location>
</feature>
<feature type="coiled-coil region" evidence="1">
    <location>
        <begin position="859"/>
        <end position="886"/>
    </location>
</feature>
<keyword evidence="3" id="KW-1185">Reference proteome</keyword>
<comment type="caution">
    <text evidence="2">The sequence shown here is derived from an EMBL/GenBank/DDBJ whole genome shotgun (WGS) entry which is preliminary data.</text>
</comment>
<dbReference type="RefSeq" id="WP_009119826.1">
    <property type="nucleotide sequence ID" value="NZ_JH164926.1"/>
</dbReference>
<evidence type="ECO:0000256" key="1">
    <source>
        <dbReference type="SAM" id="Coils"/>
    </source>
</evidence>
<dbReference type="HOGENOM" id="CLU_009013_0_0_4"/>
<organism evidence="2 3">
    <name type="scientific">Neisseria shayeganii 871</name>
    <dbReference type="NCBI Taxonomy" id="1032488"/>
    <lineage>
        <taxon>Bacteria</taxon>
        <taxon>Pseudomonadati</taxon>
        <taxon>Pseudomonadota</taxon>
        <taxon>Betaproteobacteria</taxon>
        <taxon>Neisseriales</taxon>
        <taxon>Neisseriaceae</taxon>
        <taxon>Neisseria</taxon>
    </lineage>
</organism>
<dbReference type="STRING" id="1032488.HMPREF9371_2140"/>
<sequence length="1120" mass="126691">MKAAPESVSYSPIRLAELSVCNWGSFHGLHTGTIHPDGTLITGDNGSGKSTFIDGLMALLLPAGRAAFNVAAAQGDRSDRSLISYMRGSFGSDHDGSATRTKSKREKAVITGLRALYRAEDGGETTLLALFWTAQAGNALADVKRLYVVARHNLSLKTVLDRFGSGNVRGLKQWLRGQQDVYDCDDNFANYQELYRRFLHLYNPNAPALLSRALGLKKIDDLTRLIRELVLEPADIRSDARSLVAEFADLESIYARLSDARAQVQHLHELPAMAERMRAYGAALAALQAQRSGLAVYFARAHTRLWEARLVDLMDGLKTLLAETGVLRQRQQDAEEDEKRRYRTFYDCGGARIEELKQEIARIRQLEEHMAAVAADYQQDCRLLGLPADLDAALFRSHQQEARRQTGQAEAAVGAQQDRFSQAAAALGQTQSTLAALEEEIRAVEARPDSNIPARQQQWRDELQQALGLAHGEAVFVGEMLDVRPEEHEWRGAIERALGGLRTTLLVPEDDYPRITRWLNSRHLSAHIRVQLAHTQQAAAPAFAPQGLMAKLLWREHPYRNWLQQHLAKRDLTAVASAAELDKTPFSITREGLQHWEHGRFEKKDHNRIDDRRHWYLGFSNRLQLAQLQEEAGVLQAQVRQQQQAVAREREALNRSGRVQQAWHNLQRYRWQDIDVPHQQARLQQCQADLRQLEAADGDLQAAKRQWEAAQAALKAVQQQLAELGRRQGRLEQEQENAEERIRSLRAVAKQDLDDTVAAQLAERTGTVSLADAAQQQAAEQALEREVVQAQQRQKSEENRAINIISSFKGREKWQPLTAEWGVGLDGLGDAIEHVELLEREGLPKLVEQFRERLNKHTTQSLTRLRNRLDNKYDEIRERIAKINRVLAQTEFRPGTYLKLGSRREKFTHVQLFEHKVKAVLGSGIHDEDPEHRFMLLKEVIDILAKASSRDSAYTLESLRLLDPRYQLAFFAEEIDHGDKRVRDVLNSSSGKSGGEKEAFAGMVVAASLAYVLTPDDHDSTVYRTVFLDEAFSNTAETVSRRVLRVFKELNIHVNLITPFKNLNLARESARSLLIAERDADSHESRLCEMTWEEIDAQQAEHLRRQLAQGETLGIEWEGA</sequence>
<dbReference type="OrthoDB" id="174137at2"/>
<protein>
    <recommendedName>
        <fullName evidence="4">ATP-binding protein</fullName>
    </recommendedName>
</protein>
<proteinExistence type="predicted"/>